<protein>
    <submittedName>
        <fullName evidence="1">Uncharacterized protein</fullName>
    </submittedName>
</protein>
<evidence type="ECO:0000313" key="2">
    <source>
        <dbReference type="Proteomes" id="UP001497535"/>
    </source>
</evidence>
<reference evidence="1" key="1">
    <citation type="submission" date="2023-11" db="EMBL/GenBank/DDBJ databases">
        <authorList>
            <person name="Poullet M."/>
        </authorList>
    </citation>
    <scope>NUCLEOTIDE SEQUENCE</scope>
    <source>
        <strain evidence="1">E1834</strain>
    </source>
</reference>
<name>A0ACB0XWM6_MELEN</name>
<proteinExistence type="predicted"/>
<dbReference type="Proteomes" id="UP001497535">
    <property type="component" value="Unassembled WGS sequence"/>
</dbReference>
<dbReference type="EMBL" id="CAVMJV010000003">
    <property type="protein sequence ID" value="CAK5020863.1"/>
    <property type="molecule type" value="Genomic_DNA"/>
</dbReference>
<accession>A0ACB0XWM6</accession>
<organism evidence="1 2">
    <name type="scientific">Meloidogyne enterolobii</name>
    <name type="common">Root-knot nematode worm</name>
    <name type="synonym">Meloidogyne mayaguensis</name>
    <dbReference type="NCBI Taxonomy" id="390850"/>
    <lineage>
        <taxon>Eukaryota</taxon>
        <taxon>Metazoa</taxon>
        <taxon>Ecdysozoa</taxon>
        <taxon>Nematoda</taxon>
        <taxon>Chromadorea</taxon>
        <taxon>Rhabditida</taxon>
        <taxon>Tylenchina</taxon>
        <taxon>Tylenchomorpha</taxon>
        <taxon>Tylenchoidea</taxon>
        <taxon>Meloidogynidae</taxon>
        <taxon>Meloidogyninae</taxon>
        <taxon>Meloidogyne</taxon>
    </lineage>
</organism>
<comment type="caution">
    <text evidence="1">The sequence shown here is derived from an EMBL/GenBank/DDBJ whole genome shotgun (WGS) entry which is preliminary data.</text>
</comment>
<gene>
    <name evidence="1" type="ORF">MENTE1834_LOCUS4563</name>
</gene>
<sequence>MINVKGCWFCVASSLGYIRIYDLSESSMKLIFRSSNLRNSIPTFFKWQQIRINSAGNRVCFTLRKDDDEQISSERIYVWEAENDSVGYFSFNSGITDQQQYEQDSVAVMPSTARPKTAAIRKIELEQSRFRLPLHAPGNFFWDQNDPRLLICEAISIGNNNDGFMPNPSYLLTMFVTAEHGIQMHDLQQKSAKTDALIFVSVPYIYFLKNIEADDEDEPGGIELSISRLVIRRTLREFIGIDVGDREAIQAMLDFSFYLCIGQMDNAFKAIKFIKKWARMCVKTRRIDVAKVCLGHMANARAARAIRRTIELKELPELQIARLAVELGMNEEAVRLLEKANRFDLVNQVYQAQGKWTEAFAVVEEHDRINLRHTHYNYAKQLESVGAFEKAIENYEKANTHYSDVPRMLCDEPKVLEFYTKKKAEPELYKWWAQFVESTGDMETAKSFYQNAKDFLSVVRILCHNGQFEEATLLTNQSGDRAAAFHLAMQFETQSESAKAVQFFTQAGAFSSAIRLAKENGMVDKIANLALMAGGSELAEAAEYYKNLNGHADKTVMLYHKVRKL</sequence>
<keyword evidence="2" id="KW-1185">Reference proteome</keyword>
<evidence type="ECO:0000313" key="1">
    <source>
        <dbReference type="EMBL" id="CAK5020863.1"/>
    </source>
</evidence>